<comment type="subcellular location">
    <subcellularLocation>
        <location evidence="1">Cell membrane</location>
        <topology evidence="1">Multi-pass membrane protein</topology>
    </subcellularLocation>
</comment>
<dbReference type="STRING" id="697281.Mahau_1889"/>
<dbReference type="EMBL" id="CP002360">
    <property type="protein sequence ID" value="AEE97065.1"/>
    <property type="molecule type" value="Genomic_DNA"/>
</dbReference>
<keyword evidence="9" id="KW-1185">Reference proteome</keyword>
<evidence type="ECO:0000256" key="4">
    <source>
        <dbReference type="ARBA" id="ARBA00022989"/>
    </source>
</evidence>
<keyword evidence="2" id="KW-1003">Cell membrane</keyword>
<keyword evidence="4 6" id="KW-1133">Transmembrane helix</keyword>
<dbReference type="RefSeq" id="WP_013781493.1">
    <property type="nucleotide sequence ID" value="NC_015520.1"/>
</dbReference>
<proteinExistence type="predicted"/>
<reference evidence="9" key="1">
    <citation type="submission" date="2010-11" db="EMBL/GenBank/DDBJ databases">
        <title>The complete genome of Mahella australiensis DSM 15567.</title>
        <authorList>
            <consortium name="US DOE Joint Genome Institute (JGI-PGF)"/>
            <person name="Lucas S."/>
            <person name="Copeland A."/>
            <person name="Lapidus A."/>
            <person name="Bruce D."/>
            <person name="Goodwin L."/>
            <person name="Pitluck S."/>
            <person name="Kyrpides N."/>
            <person name="Mavromatis K."/>
            <person name="Pagani I."/>
            <person name="Ivanova N."/>
            <person name="Teshima H."/>
            <person name="Brettin T."/>
            <person name="Detter J.C."/>
            <person name="Han C."/>
            <person name="Tapia R."/>
            <person name="Land M."/>
            <person name="Hauser L."/>
            <person name="Markowitz V."/>
            <person name="Cheng J.-F."/>
            <person name="Hugenholtz P."/>
            <person name="Woyke T."/>
            <person name="Wu D."/>
            <person name="Spring S."/>
            <person name="Pukall R."/>
            <person name="Steenblock K."/>
            <person name="Schneider S."/>
            <person name="Klenk H.-P."/>
            <person name="Eisen J.A."/>
        </authorList>
    </citation>
    <scope>NUCLEOTIDE SEQUENCE [LARGE SCALE GENOMIC DNA]</scope>
    <source>
        <strain evidence="9">DSM 15567 / CIP 107919 / 50-1 BON</strain>
    </source>
</reference>
<evidence type="ECO:0000259" key="7">
    <source>
        <dbReference type="Pfam" id="PF13244"/>
    </source>
</evidence>
<keyword evidence="5 6" id="KW-0472">Membrane</keyword>
<evidence type="ECO:0000256" key="6">
    <source>
        <dbReference type="SAM" id="Phobius"/>
    </source>
</evidence>
<dbReference type="GO" id="GO:0005886">
    <property type="term" value="C:plasma membrane"/>
    <property type="evidence" value="ECO:0007669"/>
    <property type="project" value="UniProtKB-SubCell"/>
</dbReference>
<dbReference type="AlphaFoldDB" id="F4A1E6"/>
<dbReference type="OrthoDB" id="37139at2"/>
<name>F4A1E6_MAHA5</name>
<evidence type="ECO:0000313" key="8">
    <source>
        <dbReference type="EMBL" id="AEE97065.1"/>
    </source>
</evidence>
<evidence type="ECO:0000256" key="3">
    <source>
        <dbReference type="ARBA" id="ARBA00022692"/>
    </source>
</evidence>
<dbReference type="Proteomes" id="UP000008457">
    <property type="component" value="Chromosome"/>
</dbReference>
<organism evidence="8 9">
    <name type="scientific">Mahella australiensis (strain DSM 15567 / CIP 107919 / 50-1 BON)</name>
    <dbReference type="NCBI Taxonomy" id="697281"/>
    <lineage>
        <taxon>Bacteria</taxon>
        <taxon>Bacillati</taxon>
        <taxon>Bacillota</taxon>
        <taxon>Clostridia</taxon>
        <taxon>Thermoanaerobacterales</taxon>
        <taxon>Thermoanaerobacterales Family IV. Incertae Sedis</taxon>
        <taxon>Mahella</taxon>
    </lineage>
</organism>
<feature type="domain" description="MrpA C-terminal/MbhD" evidence="7">
    <location>
        <begin position="8"/>
        <end position="72"/>
    </location>
</feature>
<evidence type="ECO:0000256" key="2">
    <source>
        <dbReference type="ARBA" id="ARBA00022475"/>
    </source>
</evidence>
<gene>
    <name evidence="8" type="ordered locus">Mahau_1889</name>
</gene>
<dbReference type="HOGENOM" id="CLU_125928_0_0_9"/>
<dbReference type="KEGG" id="mas:Mahau_1889"/>
<sequence>MLENIFLLLMLVLALITVQTSKIRRAIVYMGTFSLISSFVYIYYGAPDVAMAEAVIGSALATILFLVALKKYKVFTICVVHAEDKNFNDSYVGNSKIQILNDIEDFLAERELEPQAVYTTEKIDNILNAHNYDMVINQKGDSIIIYGNLENYQFEELENFLNSNRYNHLNLSIIRMRGYEDNDT</sequence>
<feature type="transmembrane region" description="Helical" evidence="6">
    <location>
        <begin position="49"/>
        <end position="69"/>
    </location>
</feature>
<reference evidence="8 9" key="2">
    <citation type="journal article" date="2011" name="Stand. Genomic Sci.">
        <title>Complete genome sequence of Mahella australiensis type strain (50-1 BON).</title>
        <authorList>
            <person name="Sikorski J."/>
            <person name="Teshima H."/>
            <person name="Nolan M."/>
            <person name="Lucas S."/>
            <person name="Hammon N."/>
            <person name="Deshpande S."/>
            <person name="Cheng J.F."/>
            <person name="Pitluck S."/>
            <person name="Liolios K."/>
            <person name="Pagani I."/>
            <person name="Ivanova N."/>
            <person name="Huntemann M."/>
            <person name="Mavromatis K."/>
            <person name="Ovchinikova G."/>
            <person name="Pati A."/>
            <person name="Tapia R."/>
            <person name="Han C."/>
            <person name="Goodwin L."/>
            <person name="Chen A."/>
            <person name="Palaniappan K."/>
            <person name="Land M."/>
            <person name="Hauser L."/>
            <person name="Ngatchou-Djao O.D."/>
            <person name="Rohde M."/>
            <person name="Pukall R."/>
            <person name="Spring S."/>
            <person name="Abt B."/>
            <person name="Goker M."/>
            <person name="Detter J.C."/>
            <person name="Woyke T."/>
            <person name="Bristow J."/>
            <person name="Markowitz V."/>
            <person name="Hugenholtz P."/>
            <person name="Eisen J.A."/>
            <person name="Kyrpides N.C."/>
            <person name="Klenk H.P."/>
            <person name="Lapidus A."/>
        </authorList>
    </citation>
    <scope>NUCLEOTIDE SEQUENCE [LARGE SCALE GENOMIC DNA]</scope>
    <source>
        <strain evidence="9">DSM 15567 / CIP 107919 / 50-1 BON</strain>
    </source>
</reference>
<evidence type="ECO:0000313" key="9">
    <source>
        <dbReference type="Proteomes" id="UP000008457"/>
    </source>
</evidence>
<evidence type="ECO:0000256" key="5">
    <source>
        <dbReference type="ARBA" id="ARBA00023136"/>
    </source>
</evidence>
<dbReference type="eggNOG" id="COG1563">
    <property type="taxonomic scope" value="Bacteria"/>
</dbReference>
<evidence type="ECO:0000256" key="1">
    <source>
        <dbReference type="ARBA" id="ARBA00004651"/>
    </source>
</evidence>
<dbReference type="InterPro" id="IPR025383">
    <property type="entry name" value="MrpA_C/MbhD"/>
</dbReference>
<protein>
    <recommendedName>
        <fullName evidence="7">MrpA C-terminal/MbhD domain-containing protein</fullName>
    </recommendedName>
</protein>
<accession>F4A1E6</accession>
<dbReference type="Pfam" id="PF13244">
    <property type="entry name" value="MbhD"/>
    <property type="match status" value="1"/>
</dbReference>
<keyword evidence="3 6" id="KW-0812">Transmembrane</keyword>